<dbReference type="GO" id="GO:0005634">
    <property type="term" value="C:nucleus"/>
    <property type="evidence" value="ECO:0007669"/>
    <property type="project" value="InterPro"/>
</dbReference>
<proteinExistence type="predicted"/>
<reference evidence="2" key="1">
    <citation type="submission" date="2021-05" db="EMBL/GenBank/DDBJ databases">
        <title>The genome of the haptophyte Pavlova lutheri (Diacronema luteri, Pavlovales) - a model for lipid biosynthesis in eukaryotic algae.</title>
        <authorList>
            <person name="Hulatt C.J."/>
            <person name="Posewitz M.C."/>
        </authorList>
    </citation>
    <scope>NUCLEOTIDE SEQUENCE</scope>
    <source>
        <strain evidence="2">NIVA-4/92</strain>
    </source>
</reference>
<dbReference type="Proteomes" id="UP000751190">
    <property type="component" value="Unassembled WGS sequence"/>
</dbReference>
<dbReference type="GO" id="GO:0006325">
    <property type="term" value="P:chromatin organization"/>
    <property type="evidence" value="ECO:0007669"/>
    <property type="project" value="TreeGrafter"/>
</dbReference>
<comment type="caution">
    <text evidence="2">The sequence shown here is derived from an EMBL/GenBank/DDBJ whole genome shotgun (WGS) entry which is preliminary data.</text>
</comment>
<dbReference type="OrthoDB" id="1562195at2759"/>
<organism evidence="2 3">
    <name type="scientific">Diacronema lutheri</name>
    <name type="common">Unicellular marine alga</name>
    <name type="synonym">Monochrysis lutheri</name>
    <dbReference type="NCBI Taxonomy" id="2081491"/>
    <lineage>
        <taxon>Eukaryota</taxon>
        <taxon>Haptista</taxon>
        <taxon>Haptophyta</taxon>
        <taxon>Pavlovophyceae</taxon>
        <taxon>Pavlovales</taxon>
        <taxon>Pavlovaceae</taxon>
        <taxon>Diacronema</taxon>
    </lineage>
</organism>
<feature type="region of interest" description="Disordered" evidence="1">
    <location>
        <begin position="52"/>
        <end position="90"/>
    </location>
</feature>
<accession>A0A8J6CII0</accession>
<dbReference type="InterPro" id="IPR007005">
    <property type="entry name" value="XAP5"/>
</dbReference>
<name>A0A8J6CII0_DIALT</name>
<evidence type="ECO:0000313" key="2">
    <source>
        <dbReference type="EMBL" id="KAG8468833.1"/>
    </source>
</evidence>
<dbReference type="PANTHER" id="PTHR12722:SF0">
    <property type="entry name" value="PROTEIN FAM50A"/>
    <property type="match status" value="1"/>
</dbReference>
<keyword evidence="3" id="KW-1185">Reference proteome</keyword>
<gene>
    <name evidence="2" type="ORF">KFE25_007351</name>
</gene>
<dbReference type="PANTHER" id="PTHR12722">
    <property type="entry name" value="XAP-5 PROTEIN-RELATED"/>
    <property type="match status" value="1"/>
</dbReference>
<evidence type="ECO:0000313" key="3">
    <source>
        <dbReference type="Proteomes" id="UP000751190"/>
    </source>
</evidence>
<sequence length="313" mass="34073">MSAADVRETEQLKGYASLDEFRRRREEMQQHATLSSLHATVASAVGLPTRAGAEARVDAGEGGADSTGADGAGTKKKRKKGKGAGGVGLSFDDGVDDDTAGADARSAAALPAGKRVFKAPGVDTSFLAKNSSEKEDEARRQQTRLREILDAQEREKNEEVELHYAFRNEHAKKLLNNPFYRGHVRVRRGDTVGAVLERVHAKLSAELAEKVSSQLLLAVSNDYVGIVTQAHMSLYDTFALEWAEGGLMFELGKSQVVITERAFLEANKHLHPMNGWALFDPFKKYSHDVAVRNREKSTGVEVQRAKGGGAGKR</sequence>
<dbReference type="EMBL" id="JAGTXO010000003">
    <property type="protein sequence ID" value="KAG8468833.1"/>
    <property type="molecule type" value="Genomic_DNA"/>
</dbReference>
<dbReference type="OMA" id="AFRNEHA"/>
<dbReference type="AlphaFoldDB" id="A0A8J6CII0"/>
<evidence type="ECO:0000256" key="1">
    <source>
        <dbReference type="SAM" id="MobiDB-lite"/>
    </source>
</evidence>
<protein>
    <submittedName>
        <fullName evidence="2">Uncharacterized protein</fullName>
    </submittedName>
</protein>